<dbReference type="SMART" id="SM00398">
    <property type="entry name" value="HMG"/>
    <property type="match status" value="1"/>
</dbReference>
<accession>A0A9N9IYU9</accession>
<reference evidence="3" key="1">
    <citation type="submission" date="2021-06" db="EMBL/GenBank/DDBJ databases">
        <authorList>
            <person name="Kallberg Y."/>
            <person name="Tangrot J."/>
            <person name="Rosling A."/>
        </authorList>
    </citation>
    <scope>NUCLEOTIDE SEQUENCE</scope>
    <source>
        <strain evidence="3">CL551</strain>
    </source>
</reference>
<feature type="domain" description="HMG box" evidence="2">
    <location>
        <begin position="41"/>
        <end position="109"/>
    </location>
</feature>
<dbReference type="EMBL" id="CAJVPV010038305">
    <property type="protein sequence ID" value="CAG8756451.1"/>
    <property type="molecule type" value="Genomic_DNA"/>
</dbReference>
<name>A0A9N9IYU9_9GLOM</name>
<keyword evidence="1" id="KW-0539">Nucleus</keyword>
<evidence type="ECO:0000313" key="4">
    <source>
        <dbReference type="Proteomes" id="UP000789342"/>
    </source>
</evidence>
<feature type="non-terminal residue" evidence="3">
    <location>
        <position position="234"/>
    </location>
</feature>
<proteinExistence type="predicted"/>
<dbReference type="Proteomes" id="UP000789342">
    <property type="component" value="Unassembled WGS sequence"/>
</dbReference>
<dbReference type="GO" id="GO:0003677">
    <property type="term" value="F:DNA binding"/>
    <property type="evidence" value="ECO:0007669"/>
    <property type="project" value="UniProtKB-UniRule"/>
</dbReference>
<dbReference type="Gene3D" id="1.10.30.10">
    <property type="entry name" value="High mobility group box domain"/>
    <property type="match status" value="1"/>
</dbReference>
<keyword evidence="1" id="KW-0238">DNA-binding</keyword>
<dbReference type="GO" id="GO:0005634">
    <property type="term" value="C:nucleus"/>
    <property type="evidence" value="ECO:0007669"/>
    <property type="project" value="UniProtKB-UniRule"/>
</dbReference>
<protein>
    <submittedName>
        <fullName evidence="3">9364_t:CDS:1</fullName>
    </submittedName>
</protein>
<gene>
    <name evidence="3" type="ORF">AMORRO_LOCUS15628</name>
</gene>
<dbReference type="PROSITE" id="PS50118">
    <property type="entry name" value="HMG_BOX_2"/>
    <property type="match status" value="1"/>
</dbReference>
<dbReference type="InterPro" id="IPR009071">
    <property type="entry name" value="HMG_box_dom"/>
</dbReference>
<dbReference type="InterPro" id="IPR036910">
    <property type="entry name" value="HMG_box_dom_sf"/>
</dbReference>
<keyword evidence="4" id="KW-1185">Reference proteome</keyword>
<comment type="caution">
    <text evidence="3">The sequence shown here is derived from an EMBL/GenBank/DDBJ whole genome shotgun (WGS) entry which is preliminary data.</text>
</comment>
<sequence>MKHFTNDSEEFLSGAALIKPRFPPMISLSDLVSNRRNGDVPSRSPNAFMIYRKAFVSELHSKGYYLSMTTASSLASASWKKEPEAVKEEYRRLANEAKSCHLRLFSNKIPRKKRQQPKVRTGTWMHITPNFNTDSPVDSPVTDTSFIETGIPSQQHTPLNYSPTNDGATYFYAPETTHFFPHEFTEQHSEYMGTPSFITSGLGTDPSFCQYNFLENSSNPYLLHETIMPEIQYP</sequence>
<dbReference type="SUPFAM" id="SSF47095">
    <property type="entry name" value="HMG-box"/>
    <property type="match status" value="1"/>
</dbReference>
<dbReference type="AlphaFoldDB" id="A0A9N9IYU9"/>
<dbReference type="OrthoDB" id="6247875at2759"/>
<evidence type="ECO:0000259" key="2">
    <source>
        <dbReference type="PROSITE" id="PS50118"/>
    </source>
</evidence>
<organism evidence="3 4">
    <name type="scientific">Acaulospora morrowiae</name>
    <dbReference type="NCBI Taxonomy" id="94023"/>
    <lineage>
        <taxon>Eukaryota</taxon>
        <taxon>Fungi</taxon>
        <taxon>Fungi incertae sedis</taxon>
        <taxon>Mucoromycota</taxon>
        <taxon>Glomeromycotina</taxon>
        <taxon>Glomeromycetes</taxon>
        <taxon>Diversisporales</taxon>
        <taxon>Acaulosporaceae</taxon>
        <taxon>Acaulospora</taxon>
    </lineage>
</organism>
<dbReference type="Pfam" id="PF00505">
    <property type="entry name" value="HMG_box"/>
    <property type="match status" value="1"/>
</dbReference>
<evidence type="ECO:0000313" key="3">
    <source>
        <dbReference type="EMBL" id="CAG8756451.1"/>
    </source>
</evidence>
<evidence type="ECO:0000256" key="1">
    <source>
        <dbReference type="PROSITE-ProRule" id="PRU00267"/>
    </source>
</evidence>
<feature type="DNA-binding region" description="HMG box" evidence="1">
    <location>
        <begin position="41"/>
        <end position="109"/>
    </location>
</feature>